<protein>
    <submittedName>
        <fullName evidence="1">Uncharacterized protein</fullName>
    </submittedName>
</protein>
<organism evidence="1 2">
    <name type="scientific">Ataeniobius toweri</name>
    <dbReference type="NCBI Taxonomy" id="208326"/>
    <lineage>
        <taxon>Eukaryota</taxon>
        <taxon>Metazoa</taxon>
        <taxon>Chordata</taxon>
        <taxon>Craniata</taxon>
        <taxon>Vertebrata</taxon>
        <taxon>Euteleostomi</taxon>
        <taxon>Actinopterygii</taxon>
        <taxon>Neopterygii</taxon>
        <taxon>Teleostei</taxon>
        <taxon>Neoteleostei</taxon>
        <taxon>Acanthomorphata</taxon>
        <taxon>Ovalentaria</taxon>
        <taxon>Atherinomorphae</taxon>
        <taxon>Cyprinodontiformes</taxon>
        <taxon>Goodeidae</taxon>
        <taxon>Ataeniobius</taxon>
    </lineage>
</organism>
<accession>A0ABU7BM56</accession>
<sequence length="115" mass="13577">MLWINNKEKALPSTVELKSITLIKALRFLSDDPILNNSQRWGRQEERRFECLDMQLYESCSSQDKHKPLHWNHLVKFNLFSCQDPCCRTFCISNPVLLILLYIPGNKKRGFSDYV</sequence>
<comment type="caution">
    <text evidence="1">The sequence shown here is derived from an EMBL/GenBank/DDBJ whole genome shotgun (WGS) entry which is preliminary data.</text>
</comment>
<dbReference type="Proteomes" id="UP001345963">
    <property type="component" value="Unassembled WGS sequence"/>
</dbReference>
<reference evidence="1 2" key="1">
    <citation type="submission" date="2021-07" db="EMBL/GenBank/DDBJ databases">
        <authorList>
            <person name="Palmer J.M."/>
        </authorList>
    </citation>
    <scope>NUCLEOTIDE SEQUENCE [LARGE SCALE GENOMIC DNA]</scope>
    <source>
        <strain evidence="1 2">AT_MEX2019</strain>
        <tissue evidence="1">Muscle</tissue>
    </source>
</reference>
<keyword evidence="2" id="KW-1185">Reference proteome</keyword>
<name>A0ABU7BM56_9TELE</name>
<proteinExistence type="predicted"/>
<evidence type="ECO:0000313" key="2">
    <source>
        <dbReference type="Proteomes" id="UP001345963"/>
    </source>
</evidence>
<gene>
    <name evidence="1" type="ORF">ATANTOWER_030347</name>
</gene>
<evidence type="ECO:0000313" key="1">
    <source>
        <dbReference type="EMBL" id="MED6251408.1"/>
    </source>
</evidence>
<dbReference type="EMBL" id="JAHUTI010059820">
    <property type="protein sequence ID" value="MED6251408.1"/>
    <property type="molecule type" value="Genomic_DNA"/>
</dbReference>